<protein>
    <submittedName>
        <fullName evidence="1">Uncharacterized protein</fullName>
    </submittedName>
</protein>
<gene>
    <name evidence="1" type="ORF">BKA67DRAFT_585122</name>
</gene>
<evidence type="ECO:0000313" key="1">
    <source>
        <dbReference type="EMBL" id="KAH6645468.1"/>
    </source>
</evidence>
<name>A0A9P8RGC5_9PEZI</name>
<accession>A0A9P8RGC5</accession>
<dbReference type="Proteomes" id="UP000758603">
    <property type="component" value="Unassembled WGS sequence"/>
</dbReference>
<organism evidence="1 2">
    <name type="scientific">Truncatella angustata</name>
    <dbReference type="NCBI Taxonomy" id="152316"/>
    <lineage>
        <taxon>Eukaryota</taxon>
        <taxon>Fungi</taxon>
        <taxon>Dikarya</taxon>
        <taxon>Ascomycota</taxon>
        <taxon>Pezizomycotina</taxon>
        <taxon>Sordariomycetes</taxon>
        <taxon>Xylariomycetidae</taxon>
        <taxon>Amphisphaeriales</taxon>
        <taxon>Sporocadaceae</taxon>
        <taxon>Truncatella</taxon>
    </lineage>
</organism>
<comment type="caution">
    <text evidence="1">The sequence shown here is derived from an EMBL/GenBank/DDBJ whole genome shotgun (WGS) entry which is preliminary data.</text>
</comment>
<dbReference type="RefSeq" id="XP_045951982.1">
    <property type="nucleotide sequence ID" value="XM_046104188.1"/>
</dbReference>
<reference evidence="1" key="1">
    <citation type="journal article" date="2021" name="Nat. Commun.">
        <title>Genetic determinants of endophytism in the Arabidopsis root mycobiome.</title>
        <authorList>
            <person name="Mesny F."/>
            <person name="Miyauchi S."/>
            <person name="Thiergart T."/>
            <person name="Pickel B."/>
            <person name="Atanasova L."/>
            <person name="Karlsson M."/>
            <person name="Huettel B."/>
            <person name="Barry K.W."/>
            <person name="Haridas S."/>
            <person name="Chen C."/>
            <person name="Bauer D."/>
            <person name="Andreopoulos W."/>
            <person name="Pangilinan J."/>
            <person name="LaButti K."/>
            <person name="Riley R."/>
            <person name="Lipzen A."/>
            <person name="Clum A."/>
            <person name="Drula E."/>
            <person name="Henrissat B."/>
            <person name="Kohler A."/>
            <person name="Grigoriev I.V."/>
            <person name="Martin F.M."/>
            <person name="Hacquard S."/>
        </authorList>
    </citation>
    <scope>NUCLEOTIDE SEQUENCE</scope>
    <source>
        <strain evidence="1">MPI-SDFR-AT-0073</strain>
    </source>
</reference>
<evidence type="ECO:0000313" key="2">
    <source>
        <dbReference type="Proteomes" id="UP000758603"/>
    </source>
</evidence>
<proteinExistence type="predicted"/>
<dbReference type="EMBL" id="JAGPXC010000011">
    <property type="protein sequence ID" value="KAH6645468.1"/>
    <property type="molecule type" value="Genomic_DNA"/>
</dbReference>
<dbReference type="GeneID" id="70133079"/>
<keyword evidence="2" id="KW-1185">Reference proteome</keyword>
<sequence length="116" mass="12727">MAHLRGHRKLEVLIYSCFFAHDYDFHSICFSRQSTGVCASRSGFCISGSRHTWVKMLCSTIKWAGSLGPKALCARIAHTLRLEHGRSILIASGSAMNSGCAGVFSRSFAGYCHINI</sequence>
<dbReference type="AlphaFoldDB" id="A0A9P8RGC5"/>